<evidence type="ECO:0000313" key="1">
    <source>
        <dbReference type="EMBL" id="CAG2186296.1"/>
    </source>
</evidence>
<organism evidence="1 2">
    <name type="scientific">Mytilus edulis</name>
    <name type="common">Blue mussel</name>
    <dbReference type="NCBI Taxonomy" id="6550"/>
    <lineage>
        <taxon>Eukaryota</taxon>
        <taxon>Metazoa</taxon>
        <taxon>Spiralia</taxon>
        <taxon>Lophotrochozoa</taxon>
        <taxon>Mollusca</taxon>
        <taxon>Bivalvia</taxon>
        <taxon>Autobranchia</taxon>
        <taxon>Pteriomorphia</taxon>
        <taxon>Mytilida</taxon>
        <taxon>Mytiloidea</taxon>
        <taxon>Mytilidae</taxon>
        <taxon>Mytilinae</taxon>
        <taxon>Mytilus</taxon>
    </lineage>
</organism>
<dbReference type="AlphaFoldDB" id="A0A8S3PSN7"/>
<dbReference type="Proteomes" id="UP000683360">
    <property type="component" value="Unassembled WGS sequence"/>
</dbReference>
<name>A0A8S3PSN7_MYTED</name>
<dbReference type="OrthoDB" id="10547825at2759"/>
<protein>
    <submittedName>
        <fullName evidence="1">Uncharacterized protein</fullName>
    </submittedName>
</protein>
<gene>
    <name evidence="1" type="ORF">MEDL_1834</name>
</gene>
<evidence type="ECO:0000313" key="2">
    <source>
        <dbReference type="Proteomes" id="UP000683360"/>
    </source>
</evidence>
<sequence>MESLDIIINVKGIEKKPSGADRYSVSITGNNYYCVALDEANEMEINLKTKQAINSYSSAYLDSLTHYLPNRAETLHNFTNQLCIENTDSQHRDTNKQYTETEELTIEQATTSLFKDNSESQKKKMKQQKISLTAVWNHRLANVHHMFSNKSAGFIR</sequence>
<accession>A0A8S3PSN7</accession>
<proteinExistence type="predicted"/>
<reference evidence="1" key="1">
    <citation type="submission" date="2021-03" db="EMBL/GenBank/DDBJ databases">
        <authorList>
            <person name="Bekaert M."/>
        </authorList>
    </citation>
    <scope>NUCLEOTIDE SEQUENCE</scope>
</reference>
<dbReference type="EMBL" id="CAJPWZ010000127">
    <property type="protein sequence ID" value="CAG2186296.1"/>
    <property type="molecule type" value="Genomic_DNA"/>
</dbReference>
<comment type="caution">
    <text evidence="1">The sequence shown here is derived from an EMBL/GenBank/DDBJ whole genome shotgun (WGS) entry which is preliminary data.</text>
</comment>
<keyword evidence="2" id="KW-1185">Reference proteome</keyword>